<keyword evidence="2" id="KW-1185">Reference proteome</keyword>
<evidence type="ECO:0000313" key="2">
    <source>
        <dbReference type="Proteomes" id="UP000756921"/>
    </source>
</evidence>
<gene>
    <name evidence="1" type="ORF">PMIN01_02842</name>
</gene>
<protein>
    <submittedName>
        <fullName evidence="1">Uncharacterized protein</fullName>
    </submittedName>
</protein>
<sequence>MRVKPLSSSAFYSILGCSHLIIPSSCSLRATHIIGPCSSSCTVAQNASLTLPQVVQYCDRIHFAQSRSSPIIIPSSDAAGHDKMRYCSIGGTSRY</sequence>
<dbReference type="Proteomes" id="UP000756921">
    <property type="component" value="Unassembled WGS sequence"/>
</dbReference>
<dbReference type="PROSITE" id="PS51257">
    <property type="entry name" value="PROKAR_LIPOPROTEIN"/>
    <property type="match status" value="1"/>
</dbReference>
<dbReference type="AlphaFoldDB" id="A0A9P6GQV3"/>
<reference evidence="1" key="1">
    <citation type="journal article" date="2020" name="Mol. Plant Microbe Interact.">
        <title>Genome Sequence of the Biocontrol Agent Coniothyrium minitans strain Conio (IMI 134523).</title>
        <authorList>
            <person name="Patel D."/>
            <person name="Shittu T.A."/>
            <person name="Baroncelli R."/>
            <person name="Muthumeenakshi S."/>
            <person name="Osborne T.H."/>
            <person name="Janganan T.K."/>
            <person name="Sreenivasaprasad S."/>
        </authorList>
    </citation>
    <scope>NUCLEOTIDE SEQUENCE</scope>
    <source>
        <strain evidence="1">Conio</strain>
    </source>
</reference>
<name>A0A9P6GQV3_9PLEO</name>
<dbReference type="EMBL" id="WJXW01000002">
    <property type="protein sequence ID" value="KAF9740207.1"/>
    <property type="molecule type" value="Genomic_DNA"/>
</dbReference>
<comment type="caution">
    <text evidence="1">The sequence shown here is derived from an EMBL/GenBank/DDBJ whole genome shotgun (WGS) entry which is preliminary data.</text>
</comment>
<accession>A0A9P6GQV3</accession>
<proteinExistence type="predicted"/>
<evidence type="ECO:0000313" key="1">
    <source>
        <dbReference type="EMBL" id="KAF9740207.1"/>
    </source>
</evidence>
<organism evidence="1 2">
    <name type="scientific">Paraphaeosphaeria minitans</name>
    <dbReference type="NCBI Taxonomy" id="565426"/>
    <lineage>
        <taxon>Eukaryota</taxon>
        <taxon>Fungi</taxon>
        <taxon>Dikarya</taxon>
        <taxon>Ascomycota</taxon>
        <taxon>Pezizomycotina</taxon>
        <taxon>Dothideomycetes</taxon>
        <taxon>Pleosporomycetidae</taxon>
        <taxon>Pleosporales</taxon>
        <taxon>Massarineae</taxon>
        <taxon>Didymosphaeriaceae</taxon>
        <taxon>Paraphaeosphaeria</taxon>
    </lineage>
</organism>